<dbReference type="Proteomes" id="UP000542210">
    <property type="component" value="Unassembled WGS sequence"/>
</dbReference>
<dbReference type="AlphaFoldDB" id="A0A7W7D6P4"/>
<reference evidence="2 3" key="1">
    <citation type="submission" date="2020-08" db="EMBL/GenBank/DDBJ databases">
        <title>Sequencing the genomes of 1000 actinobacteria strains.</title>
        <authorList>
            <person name="Klenk H.-P."/>
        </authorList>
    </citation>
    <scope>NUCLEOTIDE SEQUENCE [LARGE SCALE GENOMIC DNA]</scope>
    <source>
        <strain evidence="2 3">DSM 45784</strain>
    </source>
</reference>
<proteinExistence type="predicted"/>
<keyword evidence="3" id="KW-1185">Reference proteome</keyword>
<dbReference type="EMBL" id="JACHND010000001">
    <property type="protein sequence ID" value="MBB4701293.1"/>
    <property type="molecule type" value="Genomic_DNA"/>
</dbReference>
<protein>
    <submittedName>
        <fullName evidence="2">Nitrogen fixation-related uncharacterized protein</fullName>
    </submittedName>
</protein>
<keyword evidence="1" id="KW-0472">Membrane</keyword>
<feature type="transmembrane region" description="Helical" evidence="1">
    <location>
        <begin position="6"/>
        <end position="27"/>
    </location>
</feature>
<name>A0A7W7D6P4_9ACTN</name>
<evidence type="ECO:0000313" key="3">
    <source>
        <dbReference type="Proteomes" id="UP000542210"/>
    </source>
</evidence>
<organism evidence="2 3">
    <name type="scientific">Sphaerisporangium siamense</name>
    <dbReference type="NCBI Taxonomy" id="795645"/>
    <lineage>
        <taxon>Bacteria</taxon>
        <taxon>Bacillati</taxon>
        <taxon>Actinomycetota</taxon>
        <taxon>Actinomycetes</taxon>
        <taxon>Streptosporangiales</taxon>
        <taxon>Streptosporangiaceae</taxon>
        <taxon>Sphaerisporangium</taxon>
    </lineage>
</organism>
<gene>
    <name evidence="2" type="ORF">BJ982_002837</name>
</gene>
<sequence length="35" mass="3696">MSFTALLEILAGVLLVLSAIICVAVLWQGPPGSRR</sequence>
<evidence type="ECO:0000256" key="1">
    <source>
        <dbReference type="SAM" id="Phobius"/>
    </source>
</evidence>
<comment type="caution">
    <text evidence="2">The sequence shown here is derived from an EMBL/GenBank/DDBJ whole genome shotgun (WGS) entry which is preliminary data.</text>
</comment>
<accession>A0A7W7D6P4</accession>
<keyword evidence="1" id="KW-0812">Transmembrane</keyword>
<keyword evidence="1" id="KW-1133">Transmembrane helix</keyword>
<evidence type="ECO:0000313" key="2">
    <source>
        <dbReference type="EMBL" id="MBB4701293.1"/>
    </source>
</evidence>